<protein>
    <submittedName>
        <fullName evidence="2">Uncharacterized protein</fullName>
    </submittedName>
</protein>
<organism evidence="2 3">
    <name type="scientific">Canavalia gladiata</name>
    <name type="common">Sword bean</name>
    <name type="synonym">Dolichos gladiatus</name>
    <dbReference type="NCBI Taxonomy" id="3824"/>
    <lineage>
        <taxon>Eukaryota</taxon>
        <taxon>Viridiplantae</taxon>
        <taxon>Streptophyta</taxon>
        <taxon>Embryophyta</taxon>
        <taxon>Tracheophyta</taxon>
        <taxon>Spermatophyta</taxon>
        <taxon>Magnoliopsida</taxon>
        <taxon>eudicotyledons</taxon>
        <taxon>Gunneridae</taxon>
        <taxon>Pentapetalae</taxon>
        <taxon>rosids</taxon>
        <taxon>fabids</taxon>
        <taxon>Fabales</taxon>
        <taxon>Fabaceae</taxon>
        <taxon>Papilionoideae</taxon>
        <taxon>50 kb inversion clade</taxon>
        <taxon>NPAAA clade</taxon>
        <taxon>indigoferoid/millettioid clade</taxon>
        <taxon>Phaseoleae</taxon>
        <taxon>Canavalia</taxon>
    </lineage>
</organism>
<evidence type="ECO:0000313" key="3">
    <source>
        <dbReference type="Proteomes" id="UP001367508"/>
    </source>
</evidence>
<feature type="region of interest" description="Disordered" evidence="1">
    <location>
        <begin position="40"/>
        <end position="89"/>
    </location>
</feature>
<evidence type="ECO:0000256" key="1">
    <source>
        <dbReference type="SAM" id="MobiDB-lite"/>
    </source>
</evidence>
<accession>A0AAN9QS97</accession>
<dbReference type="AlphaFoldDB" id="A0AAN9QS97"/>
<name>A0AAN9QS97_CANGL</name>
<dbReference type="EMBL" id="JAYMYQ010000003">
    <property type="protein sequence ID" value="KAK7344946.1"/>
    <property type="molecule type" value="Genomic_DNA"/>
</dbReference>
<feature type="compositionally biased region" description="Polar residues" evidence="1">
    <location>
        <begin position="67"/>
        <end position="77"/>
    </location>
</feature>
<dbReference type="Proteomes" id="UP001367508">
    <property type="component" value="Unassembled WGS sequence"/>
</dbReference>
<gene>
    <name evidence="2" type="ORF">VNO77_15226</name>
</gene>
<comment type="caution">
    <text evidence="2">The sequence shown here is derived from an EMBL/GenBank/DDBJ whole genome shotgun (WGS) entry which is preliminary data.</text>
</comment>
<keyword evidence="3" id="KW-1185">Reference proteome</keyword>
<feature type="compositionally biased region" description="Basic and acidic residues" evidence="1">
    <location>
        <begin position="40"/>
        <end position="54"/>
    </location>
</feature>
<reference evidence="2 3" key="1">
    <citation type="submission" date="2024-01" db="EMBL/GenBank/DDBJ databases">
        <title>The genomes of 5 underutilized Papilionoideae crops provide insights into root nodulation and disease resistanc.</title>
        <authorList>
            <person name="Jiang F."/>
        </authorList>
    </citation>
    <scope>NUCLEOTIDE SEQUENCE [LARGE SCALE GENOMIC DNA]</scope>
    <source>
        <strain evidence="2">LVBAO_FW01</strain>
        <tissue evidence="2">Leaves</tissue>
    </source>
</reference>
<sequence>MPHSLKDHLDQALILGRGQYRAARGHLSAFISSKHESQERVKGLDLRTSKKDSEALAYADETEPKQKWSSHGQIDEQTTPKHDEEGVSEIRGSVMPYSYEGRVVRRNLRLGAVGIKFDVPKWE</sequence>
<proteinExistence type="predicted"/>
<evidence type="ECO:0000313" key="2">
    <source>
        <dbReference type="EMBL" id="KAK7344946.1"/>
    </source>
</evidence>